<dbReference type="Pfam" id="PF22765">
    <property type="entry name" value="DUF7010"/>
    <property type="match status" value="1"/>
</dbReference>
<evidence type="ECO:0000256" key="1">
    <source>
        <dbReference type="SAM" id="Phobius"/>
    </source>
</evidence>
<evidence type="ECO:0000313" key="3">
    <source>
        <dbReference type="Proteomes" id="UP001527052"/>
    </source>
</evidence>
<feature type="transmembrane region" description="Helical" evidence="1">
    <location>
        <begin position="26"/>
        <end position="47"/>
    </location>
</feature>
<feature type="transmembrane region" description="Helical" evidence="1">
    <location>
        <begin position="158"/>
        <end position="177"/>
    </location>
</feature>
<dbReference type="RefSeq" id="WP_268638927.1">
    <property type="nucleotide sequence ID" value="NZ_JAMDLZ010000035.1"/>
</dbReference>
<accession>A0ABT4ETA3</accession>
<dbReference type="Proteomes" id="UP001527052">
    <property type="component" value="Unassembled WGS sequence"/>
</dbReference>
<keyword evidence="1" id="KW-1133">Transmembrane helix</keyword>
<keyword evidence="1" id="KW-0472">Membrane</keyword>
<sequence>MRIPFVPKNVMVYRDRFDFIQQYRGGGFMLLAGSIYWLLAFTLTYVLNGAILNNFYIWGGLLVPIIGSVFYKLMKMKANPSQYASLVGFASAITVCCFPILLLIKELDSTKILPILCIINAAHLLILCWVHLEYLYFIMVMVGVFFSMAFIYSIPSEYVHFICLIWGSISLLFGVIIHTNSKIPLKGYDYQIIDVKVNGI</sequence>
<evidence type="ECO:0000313" key="2">
    <source>
        <dbReference type="EMBL" id="MCY9548908.1"/>
    </source>
</evidence>
<reference evidence="2 3" key="1">
    <citation type="submission" date="2022-05" db="EMBL/GenBank/DDBJ databases">
        <title>Genome Sequencing of Bee-Associated Microbes.</title>
        <authorList>
            <person name="Dunlap C."/>
        </authorList>
    </citation>
    <scope>NUCLEOTIDE SEQUENCE [LARGE SCALE GENOMIC DNA]</scope>
    <source>
        <strain evidence="2 3">NRRL BD-083</strain>
    </source>
</reference>
<dbReference type="InterPro" id="IPR053824">
    <property type="entry name" value="DUF7010"/>
</dbReference>
<feature type="transmembrane region" description="Helical" evidence="1">
    <location>
        <begin position="83"/>
        <end position="104"/>
    </location>
</feature>
<comment type="caution">
    <text evidence="2">The sequence shown here is derived from an EMBL/GenBank/DDBJ whole genome shotgun (WGS) entry which is preliminary data.</text>
</comment>
<keyword evidence="1" id="KW-0812">Transmembrane</keyword>
<feature type="transmembrane region" description="Helical" evidence="1">
    <location>
        <begin position="110"/>
        <end position="127"/>
    </location>
</feature>
<gene>
    <name evidence="2" type="ORF">M5W82_18495</name>
</gene>
<feature type="transmembrane region" description="Helical" evidence="1">
    <location>
        <begin position="53"/>
        <end position="71"/>
    </location>
</feature>
<dbReference type="EMBL" id="JAMDLZ010000035">
    <property type="protein sequence ID" value="MCY9548908.1"/>
    <property type="molecule type" value="Genomic_DNA"/>
</dbReference>
<feature type="transmembrane region" description="Helical" evidence="1">
    <location>
        <begin position="134"/>
        <end position="152"/>
    </location>
</feature>
<name>A0ABT4ETA3_9BACI</name>
<organism evidence="2 3">
    <name type="scientific">Lysinibacillus xylanilyticus</name>
    <dbReference type="NCBI Taxonomy" id="582475"/>
    <lineage>
        <taxon>Bacteria</taxon>
        <taxon>Bacillati</taxon>
        <taxon>Bacillota</taxon>
        <taxon>Bacilli</taxon>
        <taxon>Bacillales</taxon>
        <taxon>Bacillaceae</taxon>
        <taxon>Lysinibacillus</taxon>
    </lineage>
</organism>
<proteinExistence type="predicted"/>
<keyword evidence="3" id="KW-1185">Reference proteome</keyword>
<protein>
    <submittedName>
        <fullName evidence="2">Uncharacterized protein</fullName>
    </submittedName>
</protein>